<keyword evidence="2" id="KW-1185">Reference proteome</keyword>
<protein>
    <submittedName>
        <fullName evidence="1">Uncharacterized protein</fullName>
    </submittedName>
</protein>
<evidence type="ECO:0000313" key="2">
    <source>
        <dbReference type="Proteomes" id="UP001525021"/>
    </source>
</evidence>
<comment type="caution">
    <text evidence="1">The sequence shown here is derived from an EMBL/GenBank/DDBJ whole genome shotgun (WGS) entry which is preliminary data.</text>
</comment>
<accession>A0ABT2DT42</accession>
<dbReference type="RefSeq" id="WP_008174525.1">
    <property type="nucleotide sequence ID" value="NZ_JANTOO010000020.1"/>
</dbReference>
<reference evidence="1 2" key="1">
    <citation type="submission" date="2022-08" db="EMBL/GenBank/DDBJ databases">
        <title>Lysinibacillus sequencing.</title>
        <authorList>
            <person name="Dunlap C."/>
        </authorList>
    </citation>
    <scope>NUCLEOTIDE SEQUENCE [LARGE SCALE GENOMIC DNA]</scope>
    <source>
        <strain evidence="1 2">PB211</strain>
    </source>
</reference>
<dbReference type="Proteomes" id="UP001525021">
    <property type="component" value="Unassembled WGS sequence"/>
</dbReference>
<organism evidence="1 2">
    <name type="scientific">Lysinibacillus pinottii</name>
    <dbReference type="NCBI Taxonomy" id="2973932"/>
    <lineage>
        <taxon>Bacteria</taxon>
        <taxon>Bacillati</taxon>
        <taxon>Bacillota</taxon>
        <taxon>Bacilli</taxon>
        <taxon>Bacillales</taxon>
        <taxon>Bacillaceae</taxon>
        <taxon>Lysinibacillus</taxon>
    </lineage>
</organism>
<sequence>MHWWVHKMRRLPSEYVSLSLADKACIIASLRIKIEEDKKQEREAKRGSKKGRKR</sequence>
<proteinExistence type="predicted"/>
<dbReference type="EMBL" id="JANTOO010000020">
    <property type="protein sequence ID" value="MCS1398079.1"/>
    <property type="molecule type" value="Genomic_DNA"/>
</dbReference>
<gene>
    <name evidence="1" type="ORF">NXZ79_18905</name>
</gene>
<evidence type="ECO:0000313" key="1">
    <source>
        <dbReference type="EMBL" id="MCS1398079.1"/>
    </source>
</evidence>
<name>A0ABT2DT42_9BACI</name>